<evidence type="ECO:0000256" key="1">
    <source>
        <dbReference type="SAM" id="MobiDB-lite"/>
    </source>
</evidence>
<reference evidence="3" key="1">
    <citation type="submission" date="2022-11" db="UniProtKB">
        <authorList>
            <consortium name="WormBaseParasite"/>
        </authorList>
    </citation>
    <scope>IDENTIFICATION</scope>
</reference>
<feature type="region of interest" description="Disordered" evidence="1">
    <location>
        <begin position="192"/>
        <end position="219"/>
    </location>
</feature>
<accession>A0A914V586</accession>
<proteinExistence type="predicted"/>
<evidence type="ECO:0000313" key="3">
    <source>
        <dbReference type="WBParaSite" id="PSAMB.scaffold15506size1555.g36545.t1"/>
    </source>
</evidence>
<dbReference type="Proteomes" id="UP000887566">
    <property type="component" value="Unplaced"/>
</dbReference>
<keyword evidence="2" id="KW-1185">Reference proteome</keyword>
<organism evidence="2 3">
    <name type="scientific">Plectus sambesii</name>
    <dbReference type="NCBI Taxonomy" id="2011161"/>
    <lineage>
        <taxon>Eukaryota</taxon>
        <taxon>Metazoa</taxon>
        <taxon>Ecdysozoa</taxon>
        <taxon>Nematoda</taxon>
        <taxon>Chromadorea</taxon>
        <taxon>Plectida</taxon>
        <taxon>Plectina</taxon>
        <taxon>Plectoidea</taxon>
        <taxon>Plectidae</taxon>
        <taxon>Plectus</taxon>
    </lineage>
</organism>
<feature type="region of interest" description="Disordered" evidence="1">
    <location>
        <begin position="337"/>
        <end position="375"/>
    </location>
</feature>
<evidence type="ECO:0000313" key="2">
    <source>
        <dbReference type="Proteomes" id="UP000887566"/>
    </source>
</evidence>
<feature type="compositionally biased region" description="Acidic residues" evidence="1">
    <location>
        <begin position="204"/>
        <end position="215"/>
    </location>
</feature>
<dbReference type="WBParaSite" id="PSAMB.scaffold15506size1555.g36545.t1">
    <property type="protein sequence ID" value="PSAMB.scaffold15506size1555.g36545.t1"/>
    <property type="gene ID" value="PSAMB.scaffold15506size1555.g36545"/>
</dbReference>
<feature type="region of interest" description="Disordered" evidence="1">
    <location>
        <begin position="256"/>
        <end position="278"/>
    </location>
</feature>
<feature type="region of interest" description="Disordered" evidence="1">
    <location>
        <begin position="403"/>
        <end position="423"/>
    </location>
</feature>
<protein>
    <submittedName>
        <fullName evidence="3">Uncharacterized protein</fullName>
    </submittedName>
</protein>
<sequence>DPVLVEDVQLQCSINLSQQLHRSTQIGQSWFDRADSQVQTAILSSDSVTQCSLLFDEEKAIQLSVSAQTDPSPVEETVDQVEFSCQTEVTPALDFFCQTEIVAESPRPEVKDDETQVDEDKVELADGECQADMKVLTEDHETQVDEHKVEQADGECQADVLTEDHEVQVEMELPALPEKEVREMQVQVDLEEQAPEQTHQDCQTDIEEPVEEGAETTDSAVQVERWDVYDCSAQTEAAENVSVDAQTESTEYVSVDAQTEDAELQEEEREEEKEDAPAPWADFETEDIIGLRMKLLDHTMAADTIENESQTETSLFAHDATQVELIMRDIETEMEVTEESQEIGVQSDLSSFDYRDSQTQSEEQEQEAGVDVSDATTQSEEIAFQFGQDEAVQPMLAPELSLQHQSTQTHEQQRASVATSETGTQLSTYFDRKTRRMQTLMSQKHVETQMAAEVEDAGVQSPNNWLQVSRRLVTRIIPQSLPPRQLTTSMLTKLSVSHNRSATALADLLIMYLSFEFT</sequence>
<dbReference type="AlphaFoldDB" id="A0A914V586"/>
<name>A0A914V586_9BILA</name>
<feature type="compositionally biased region" description="Acidic residues" evidence="1">
    <location>
        <begin position="258"/>
        <end position="274"/>
    </location>
</feature>